<keyword evidence="2" id="KW-1185">Reference proteome</keyword>
<dbReference type="InterPro" id="IPR027405">
    <property type="entry name" value="YidB-like"/>
</dbReference>
<dbReference type="Gene3D" id="1.10.10.690">
    <property type="entry name" value="YidB-like"/>
    <property type="match status" value="1"/>
</dbReference>
<name>A0ABP3QQP0_9HYPH</name>
<dbReference type="EMBL" id="BAAADE010000001">
    <property type="protein sequence ID" value="GAA0592290.1"/>
    <property type="molecule type" value="Genomic_DNA"/>
</dbReference>
<evidence type="ECO:0000313" key="1">
    <source>
        <dbReference type="EMBL" id="GAA0592290.1"/>
    </source>
</evidence>
<gene>
    <name evidence="1" type="ORF">GCM10008943_04160</name>
</gene>
<proteinExistence type="predicted"/>
<dbReference type="InterPro" id="IPR045372">
    <property type="entry name" value="YidB"/>
</dbReference>
<sequence>MGMSDNNSPKSPVPGGSLAKPVLVALGALLVGRMLSGKHDETNEAQTIEPPAQPHAEDNHSGGLLGAVLGGLGGLLASATGGAASSAPAPTSANTGLGGILSGGLGGLLEQLNQAGHGSKVDSWLGQGENASIEPDQLGSAIGQKTLSEIAQQAGINEQELLAQLSQVLPGLIDKLTANGKVPNMQEIAQLLQKQP</sequence>
<comment type="caution">
    <text evidence="1">The sequence shown here is derived from an EMBL/GenBank/DDBJ whole genome shotgun (WGS) entry which is preliminary data.</text>
</comment>
<organism evidence="1 2">
    <name type="scientific">Paenochrobactrum glaciei</name>
    <dbReference type="NCBI Taxonomy" id="486407"/>
    <lineage>
        <taxon>Bacteria</taxon>
        <taxon>Pseudomonadati</taxon>
        <taxon>Pseudomonadota</taxon>
        <taxon>Alphaproteobacteria</taxon>
        <taxon>Hyphomicrobiales</taxon>
        <taxon>Brucellaceae</taxon>
        <taxon>Paenochrobactrum</taxon>
    </lineage>
</organism>
<dbReference type="RefSeq" id="WP_343800673.1">
    <property type="nucleotide sequence ID" value="NZ_BAAADE010000001.1"/>
</dbReference>
<dbReference type="SUPFAM" id="SSF140804">
    <property type="entry name" value="YidB-like"/>
    <property type="match status" value="1"/>
</dbReference>
<accession>A0ABP3QQP0</accession>
<evidence type="ECO:0000313" key="2">
    <source>
        <dbReference type="Proteomes" id="UP001424441"/>
    </source>
</evidence>
<dbReference type="Proteomes" id="UP001424441">
    <property type="component" value="Unassembled WGS sequence"/>
</dbReference>
<reference evidence="2" key="1">
    <citation type="journal article" date="2019" name="Int. J. Syst. Evol. Microbiol.">
        <title>The Global Catalogue of Microorganisms (GCM) 10K type strain sequencing project: providing services to taxonomists for standard genome sequencing and annotation.</title>
        <authorList>
            <consortium name="The Broad Institute Genomics Platform"/>
            <consortium name="The Broad Institute Genome Sequencing Center for Infectious Disease"/>
            <person name="Wu L."/>
            <person name="Ma J."/>
        </authorList>
    </citation>
    <scope>NUCLEOTIDE SEQUENCE [LARGE SCALE GENOMIC DNA]</scope>
    <source>
        <strain evidence="2">JCM 15115</strain>
    </source>
</reference>
<protein>
    <submittedName>
        <fullName evidence="1">YidB family protein</fullName>
    </submittedName>
</protein>
<dbReference type="Pfam" id="PF20159">
    <property type="entry name" value="YidB"/>
    <property type="match status" value="1"/>
</dbReference>